<gene>
    <name evidence="2" type="ORF">DFH07DRAFT_1022698</name>
</gene>
<comment type="caution">
    <text evidence="2">The sequence shown here is derived from an EMBL/GenBank/DDBJ whole genome shotgun (WGS) entry which is preliminary data.</text>
</comment>
<accession>A0AAD7NYW8</accession>
<feature type="compositionally biased region" description="Low complexity" evidence="1">
    <location>
        <begin position="214"/>
        <end position="227"/>
    </location>
</feature>
<keyword evidence="3" id="KW-1185">Reference proteome</keyword>
<organism evidence="2 3">
    <name type="scientific">Mycena maculata</name>
    <dbReference type="NCBI Taxonomy" id="230809"/>
    <lineage>
        <taxon>Eukaryota</taxon>
        <taxon>Fungi</taxon>
        <taxon>Dikarya</taxon>
        <taxon>Basidiomycota</taxon>
        <taxon>Agaricomycotina</taxon>
        <taxon>Agaricomycetes</taxon>
        <taxon>Agaricomycetidae</taxon>
        <taxon>Agaricales</taxon>
        <taxon>Marasmiineae</taxon>
        <taxon>Mycenaceae</taxon>
        <taxon>Mycena</taxon>
    </lineage>
</organism>
<sequence>MAARVKAIADLCYDQKTKEEALRLYRLADRQTAVGSGFDLGEDRSALPAVCAYIASQNLNNTNVTIEAAQIASCQRMLKFKKLCEHVQKALAARRPARRKPLAYKSLLQDDCTDVSVAAVGDWMDKVEILVREKLQDDEDDTRSDDEVTLAVFIAVCKIVSGHRLQSLEEKYNTCNAASMTQLAKVIKAVCGRAMEAEIRDAYTTALSATVKTASSSPRKSPAKPARVLPSRDSPQKRKVTFPDDAEDDGANTPDSPSKKQKVTQAAAALAKVEAIRTRTRSMSSSPTKPPPALSTPRKVGRPASPSKSPTKPRAPATPSRVVKLPIDDPPSSSDEDDYAPPPRRRFRPVFRDQTQWALRDPRLAKLARAADEHTKRMIKRYGLPFPDLRHDADGDVPMDSD</sequence>
<evidence type="ECO:0000313" key="3">
    <source>
        <dbReference type="Proteomes" id="UP001215280"/>
    </source>
</evidence>
<evidence type="ECO:0000256" key="1">
    <source>
        <dbReference type="SAM" id="MobiDB-lite"/>
    </source>
</evidence>
<dbReference type="AlphaFoldDB" id="A0AAD7NYW8"/>
<proteinExistence type="predicted"/>
<dbReference type="EMBL" id="JARJLG010000005">
    <property type="protein sequence ID" value="KAJ7780743.1"/>
    <property type="molecule type" value="Genomic_DNA"/>
</dbReference>
<dbReference type="Proteomes" id="UP001215280">
    <property type="component" value="Unassembled WGS sequence"/>
</dbReference>
<evidence type="ECO:0000313" key="2">
    <source>
        <dbReference type="EMBL" id="KAJ7780743.1"/>
    </source>
</evidence>
<reference evidence="2" key="1">
    <citation type="submission" date="2023-03" db="EMBL/GenBank/DDBJ databases">
        <title>Massive genome expansion in bonnet fungi (Mycena s.s.) driven by repeated elements and novel gene families across ecological guilds.</title>
        <authorList>
            <consortium name="Lawrence Berkeley National Laboratory"/>
            <person name="Harder C.B."/>
            <person name="Miyauchi S."/>
            <person name="Viragh M."/>
            <person name="Kuo A."/>
            <person name="Thoen E."/>
            <person name="Andreopoulos B."/>
            <person name="Lu D."/>
            <person name="Skrede I."/>
            <person name="Drula E."/>
            <person name="Henrissat B."/>
            <person name="Morin E."/>
            <person name="Kohler A."/>
            <person name="Barry K."/>
            <person name="LaButti K."/>
            <person name="Morin E."/>
            <person name="Salamov A."/>
            <person name="Lipzen A."/>
            <person name="Mereny Z."/>
            <person name="Hegedus B."/>
            <person name="Baldrian P."/>
            <person name="Stursova M."/>
            <person name="Weitz H."/>
            <person name="Taylor A."/>
            <person name="Grigoriev I.V."/>
            <person name="Nagy L.G."/>
            <person name="Martin F."/>
            <person name="Kauserud H."/>
        </authorList>
    </citation>
    <scope>NUCLEOTIDE SEQUENCE</scope>
    <source>
        <strain evidence="2">CBHHK188m</strain>
    </source>
</reference>
<protein>
    <recommendedName>
        <fullName evidence="4">Origin recognition complex subunit 6</fullName>
    </recommendedName>
</protein>
<evidence type="ECO:0008006" key="4">
    <source>
        <dbReference type="Google" id="ProtNLM"/>
    </source>
</evidence>
<feature type="region of interest" description="Disordered" evidence="1">
    <location>
        <begin position="210"/>
        <end position="353"/>
    </location>
</feature>
<name>A0AAD7NYW8_9AGAR</name>